<evidence type="ECO:0000313" key="3">
    <source>
        <dbReference type="Proteomes" id="UP000257039"/>
    </source>
</evidence>
<dbReference type="RefSeq" id="WP_094789797.1">
    <property type="nucleotide sequence ID" value="NZ_NDXW01000008.1"/>
</dbReference>
<dbReference type="InterPro" id="IPR001387">
    <property type="entry name" value="Cro/C1-type_HTH"/>
</dbReference>
<dbReference type="SUPFAM" id="SSF47413">
    <property type="entry name" value="lambda repressor-like DNA-binding domains"/>
    <property type="match status" value="1"/>
</dbReference>
<dbReference type="CDD" id="cd00093">
    <property type="entry name" value="HTH_XRE"/>
    <property type="match status" value="1"/>
</dbReference>
<dbReference type="Pfam" id="PF01381">
    <property type="entry name" value="HTH_3"/>
    <property type="match status" value="1"/>
</dbReference>
<dbReference type="PROSITE" id="PS50943">
    <property type="entry name" value="HTH_CROC1"/>
    <property type="match status" value="1"/>
</dbReference>
<reference evidence="2 3" key="1">
    <citation type="submission" date="2017-04" db="EMBL/GenBank/DDBJ databases">
        <title>Draft genome sequence of Zooshikella ganghwensis VG4 isolated from Red Sea sediments.</title>
        <authorList>
            <person name="Rehman Z."/>
            <person name="Alam I."/>
            <person name="Kamau A."/>
            <person name="Bajic V."/>
            <person name="Leiknes T."/>
        </authorList>
    </citation>
    <scope>NUCLEOTIDE SEQUENCE [LARGE SCALE GENOMIC DNA]</scope>
    <source>
        <strain evidence="2 3">VG4</strain>
    </source>
</reference>
<dbReference type="AlphaFoldDB" id="A0A4P9VEI4"/>
<accession>A0A4P9VEI4</accession>
<dbReference type="SMART" id="SM00530">
    <property type="entry name" value="HTH_XRE"/>
    <property type="match status" value="1"/>
</dbReference>
<dbReference type="EMBL" id="NDXW01000008">
    <property type="protein sequence ID" value="RDH41468.1"/>
    <property type="molecule type" value="Genomic_DNA"/>
</dbReference>
<keyword evidence="3" id="KW-1185">Reference proteome</keyword>
<protein>
    <submittedName>
        <fullName evidence="2">XRE family transcriptional regulator</fullName>
    </submittedName>
</protein>
<dbReference type="InterPro" id="IPR010982">
    <property type="entry name" value="Lambda_DNA-bd_dom_sf"/>
</dbReference>
<evidence type="ECO:0000259" key="1">
    <source>
        <dbReference type="PROSITE" id="PS50943"/>
    </source>
</evidence>
<evidence type="ECO:0000313" key="2">
    <source>
        <dbReference type="EMBL" id="RDH41468.1"/>
    </source>
</evidence>
<name>A0A4P9VEI4_9GAMM</name>
<dbReference type="Proteomes" id="UP000257039">
    <property type="component" value="Unassembled WGS sequence"/>
</dbReference>
<proteinExistence type="predicted"/>
<feature type="domain" description="HTH cro/C1-type" evidence="1">
    <location>
        <begin position="18"/>
        <end position="72"/>
    </location>
</feature>
<dbReference type="Gene3D" id="1.10.260.40">
    <property type="entry name" value="lambda repressor-like DNA-binding domains"/>
    <property type="match status" value="1"/>
</dbReference>
<gene>
    <name evidence="2" type="ORF">B9G39_28035</name>
</gene>
<comment type="caution">
    <text evidence="2">The sequence shown here is derived from an EMBL/GenBank/DDBJ whole genome shotgun (WGS) entry which is preliminary data.</text>
</comment>
<dbReference type="GO" id="GO:0003677">
    <property type="term" value="F:DNA binding"/>
    <property type="evidence" value="ECO:0007669"/>
    <property type="project" value="InterPro"/>
</dbReference>
<organism evidence="2 3">
    <name type="scientific">Zooshikella ganghwensis</name>
    <dbReference type="NCBI Taxonomy" id="202772"/>
    <lineage>
        <taxon>Bacteria</taxon>
        <taxon>Pseudomonadati</taxon>
        <taxon>Pseudomonadota</taxon>
        <taxon>Gammaproteobacteria</taxon>
        <taxon>Oceanospirillales</taxon>
        <taxon>Zooshikellaceae</taxon>
        <taxon>Zooshikella</taxon>
    </lineage>
</organism>
<sequence>MSNGIDELGLKETMGFRIRLARQKRNLTMDQVASQLGSSKGYIANVESGTTNLSLLRVIEFSKILEVDPAWLTGFRNSDEGLYIDELADFITDDFVLKSTFWRKKGLKVIVF</sequence>